<dbReference type="InterPro" id="IPR005297">
    <property type="entry name" value="Lipoprotein_repeat"/>
</dbReference>
<evidence type="ECO:0000256" key="2">
    <source>
        <dbReference type="SAM" id="SignalP"/>
    </source>
</evidence>
<dbReference type="RefSeq" id="WP_043962560.1">
    <property type="nucleotide sequence ID" value="NZ_CBDREH010000033.1"/>
</dbReference>
<feature type="region of interest" description="Disordered" evidence="1">
    <location>
        <begin position="191"/>
        <end position="219"/>
    </location>
</feature>
<evidence type="ECO:0000313" key="3">
    <source>
        <dbReference type="EMBL" id="KIR65747.1"/>
    </source>
</evidence>
<feature type="chain" id="PRO_5038835372" evidence="2">
    <location>
        <begin position="22"/>
        <end position="219"/>
    </location>
</feature>
<keyword evidence="4" id="KW-1185">Reference proteome</keyword>
<feature type="region of interest" description="Disordered" evidence="1">
    <location>
        <begin position="47"/>
        <end position="69"/>
    </location>
</feature>
<keyword evidence="2" id="KW-0732">Signal</keyword>
<organism evidence="3 4">
    <name type="scientific">Micromonospora haikouensis</name>
    <dbReference type="NCBI Taxonomy" id="686309"/>
    <lineage>
        <taxon>Bacteria</taxon>
        <taxon>Bacillati</taxon>
        <taxon>Actinomycetota</taxon>
        <taxon>Actinomycetes</taxon>
        <taxon>Micromonosporales</taxon>
        <taxon>Micromonosporaceae</taxon>
        <taxon>Micromonospora</taxon>
    </lineage>
</organism>
<dbReference type="PROSITE" id="PS51257">
    <property type="entry name" value="PROKAR_LIPOPROTEIN"/>
    <property type="match status" value="1"/>
</dbReference>
<keyword evidence="3" id="KW-0449">Lipoprotein</keyword>
<sequence>MAQLKRTVIVASAMVALTACAPAGYNGANSGAAEPVAVAAAEPTAAVEPEASASPDAAATTAAPDAAPPADVELTDQLVGKKVARMGKVVTDEEGWVLYRFDKDSDDPPASNCVDKCAEVWPPALTDGSPQLSGVSDDKVGTITRQDGTRQITLGGWPLYRYIGDKKPGQWKGQGVGGTWFVAQPDGKKNLECLPTGTPKAVAPPSADDSGSGDSSYSY</sequence>
<gene>
    <name evidence="3" type="ORF">TK50_10415</name>
</gene>
<name>A0A0D0V4B8_9ACTN</name>
<dbReference type="Pfam" id="PF03640">
    <property type="entry name" value="Lipoprotein_15"/>
    <property type="match status" value="2"/>
</dbReference>
<dbReference type="OrthoDB" id="597632at2"/>
<feature type="signal peptide" evidence="2">
    <location>
        <begin position="1"/>
        <end position="21"/>
    </location>
</feature>
<comment type="caution">
    <text evidence="3">The sequence shown here is derived from an EMBL/GenBank/DDBJ whole genome shotgun (WGS) entry which is preliminary data.</text>
</comment>
<dbReference type="PANTHER" id="PTHR39335:SF1">
    <property type="entry name" value="BLL4220 PROTEIN"/>
    <property type="match status" value="1"/>
</dbReference>
<dbReference type="PATRIC" id="fig|47853.6.peg.2214"/>
<proteinExistence type="predicted"/>
<dbReference type="Proteomes" id="UP000032254">
    <property type="component" value="Unassembled WGS sequence"/>
</dbReference>
<protein>
    <submittedName>
        <fullName evidence="3">Lipoprotein</fullName>
    </submittedName>
</protein>
<dbReference type="EMBL" id="JXSX01000001">
    <property type="protein sequence ID" value="KIR65747.1"/>
    <property type="molecule type" value="Genomic_DNA"/>
</dbReference>
<dbReference type="GeneID" id="301304546"/>
<dbReference type="PANTHER" id="PTHR39335">
    <property type="entry name" value="BLL4220 PROTEIN"/>
    <property type="match status" value="1"/>
</dbReference>
<feature type="compositionally biased region" description="Low complexity" evidence="1">
    <location>
        <begin position="203"/>
        <end position="219"/>
    </location>
</feature>
<dbReference type="GO" id="GO:0043448">
    <property type="term" value="P:alkane catabolic process"/>
    <property type="evidence" value="ECO:0007669"/>
    <property type="project" value="TreeGrafter"/>
</dbReference>
<evidence type="ECO:0000313" key="4">
    <source>
        <dbReference type="Proteomes" id="UP000032254"/>
    </source>
</evidence>
<dbReference type="AlphaFoldDB" id="A0A0D0V4B8"/>
<reference evidence="3 4" key="1">
    <citation type="submission" date="2015-01" db="EMBL/GenBank/DDBJ databases">
        <title>Sequencing and annotation of Micromonospora carbonacea strain JXNU-1 genome.</title>
        <authorList>
            <person name="Long Z."/>
            <person name="Huang Y."/>
            <person name="Jiang Y."/>
        </authorList>
    </citation>
    <scope>NUCLEOTIDE SEQUENCE [LARGE SCALE GENOMIC DNA]</scope>
    <source>
        <strain evidence="3 4">JXNU-1</strain>
    </source>
</reference>
<accession>A0A0D0V4B8</accession>
<evidence type="ECO:0000256" key="1">
    <source>
        <dbReference type="SAM" id="MobiDB-lite"/>
    </source>
</evidence>